<evidence type="ECO:0000256" key="2">
    <source>
        <dbReference type="ARBA" id="ARBA00022801"/>
    </source>
</evidence>
<dbReference type="PANTHER" id="PTHR48081">
    <property type="entry name" value="AB HYDROLASE SUPERFAMILY PROTEIN C4A8.06C"/>
    <property type="match status" value="1"/>
</dbReference>
<keyword evidence="2 5" id="KW-0378">Hydrolase</keyword>
<dbReference type="InterPro" id="IPR029058">
    <property type="entry name" value="AB_hydrolase_fold"/>
</dbReference>
<dbReference type="Gene3D" id="3.40.50.1820">
    <property type="entry name" value="alpha/beta hydrolase"/>
    <property type="match status" value="1"/>
</dbReference>
<dbReference type="Proteomes" id="UP000319375">
    <property type="component" value="Unassembled WGS sequence"/>
</dbReference>
<organism evidence="5 6">
    <name type="scientific">Tsukamurella conjunctivitidis</name>
    <dbReference type="NCBI Taxonomy" id="2592068"/>
    <lineage>
        <taxon>Bacteria</taxon>
        <taxon>Bacillati</taxon>
        <taxon>Actinomycetota</taxon>
        <taxon>Actinomycetes</taxon>
        <taxon>Mycobacteriales</taxon>
        <taxon>Tsukamurellaceae</taxon>
        <taxon>Tsukamurella</taxon>
    </lineage>
</organism>
<dbReference type="PROSITE" id="PS01173">
    <property type="entry name" value="LIPASE_GDXG_HIS"/>
    <property type="match status" value="1"/>
</dbReference>
<feature type="region of interest" description="Disordered" evidence="3">
    <location>
        <begin position="1"/>
        <end position="51"/>
    </location>
</feature>
<sequence length="406" mass="42450">MRMGSTLIPSLSSPDRGPDQPHLSQRTARTSSSSQGCLRIPDGNARNRPAGRERVDVQFARARRPLIGAAVCLSVLVSTACTTTVHGGTGAPSSSAPASPSASYPPMNAASLVGKFPVTQPQRIVYPVPDGAPDPEQNYGELYLPANPALQQNPSGGPLSARTTIQLPAQIPVVVLLHGGGWRTPSAAGSMSEMARSLVSHGVAVWNVEYRRIGAGGGYPVTLTDTAAAIDFLQTVKAQYAPNLDLNDVVVAGHSAGGQLAVWASARSMLTPGAMGSVPAVTPAAVVSMGGVLDMRRAVADGNVNTRLFLGLPDEFPQQFAVADPIQNINPKVPVTCFNGTADRIVRPAGCEAFVAALRSKGGRGETVLLPGAGHNIYLPSQSQNRYWPVVQKAILGYVDEFRPRG</sequence>
<dbReference type="InterPro" id="IPR002168">
    <property type="entry name" value="Lipase_GDXG_HIS_AS"/>
</dbReference>
<feature type="domain" description="BD-FAE-like" evidence="4">
    <location>
        <begin position="169"/>
        <end position="357"/>
    </location>
</feature>
<dbReference type="AlphaFoldDB" id="A0A5C5S4Z1"/>
<evidence type="ECO:0000313" key="5">
    <source>
        <dbReference type="EMBL" id="TWS29361.1"/>
    </source>
</evidence>
<evidence type="ECO:0000256" key="3">
    <source>
        <dbReference type="SAM" id="MobiDB-lite"/>
    </source>
</evidence>
<comment type="caution">
    <text evidence="5">The sequence shown here is derived from an EMBL/GenBank/DDBJ whole genome shotgun (WGS) entry which is preliminary data.</text>
</comment>
<protein>
    <submittedName>
        <fullName evidence="5">Alpha/beta hydrolase</fullName>
    </submittedName>
</protein>
<reference evidence="5 6" key="1">
    <citation type="submission" date="2019-06" db="EMBL/GenBank/DDBJ databases">
        <title>Tsukamurella conjunctivitidis sp. nov., Tsukamurella assacharolytica sp. nov. and Tsukamurella sputae sp. nov. isolated from patients with conjunctivitis, bacteraemia (lymphoma) and respiratory infection (sputum) in Hong Kong.</title>
        <authorList>
            <person name="Teng J.L.L."/>
            <person name="Lee H.H."/>
            <person name="Fong J.Y.H."/>
            <person name="Fok K.M.N."/>
            <person name="Lau S.K.P."/>
            <person name="Woo P.C.Y."/>
        </authorList>
    </citation>
    <scope>NUCLEOTIDE SEQUENCE [LARGE SCALE GENOMIC DNA]</scope>
    <source>
        <strain evidence="5 6">HKU72</strain>
    </source>
</reference>
<dbReference type="EMBL" id="VIGX01000003">
    <property type="protein sequence ID" value="TWS29361.1"/>
    <property type="molecule type" value="Genomic_DNA"/>
</dbReference>
<dbReference type="GO" id="GO:0016787">
    <property type="term" value="F:hydrolase activity"/>
    <property type="evidence" value="ECO:0007669"/>
    <property type="project" value="UniProtKB-KW"/>
</dbReference>
<dbReference type="InterPro" id="IPR050300">
    <property type="entry name" value="GDXG_lipolytic_enzyme"/>
</dbReference>
<dbReference type="InterPro" id="IPR049492">
    <property type="entry name" value="BD-FAE-like_dom"/>
</dbReference>
<gene>
    <name evidence="5" type="ORF">FK530_07405</name>
</gene>
<keyword evidence="6" id="KW-1185">Reference proteome</keyword>
<evidence type="ECO:0000256" key="1">
    <source>
        <dbReference type="ARBA" id="ARBA00010515"/>
    </source>
</evidence>
<name>A0A5C5S4Z1_9ACTN</name>
<feature type="compositionally biased region" description="Low complexity" evidence="3">
    <location>
        <begin position="24"/>
        <end position="35"/>
    </location>
</feature>
<proteinExistence type="inferred from homology"/>
<evidence type="ECO:0000313" key="6">
    <source>
        <dbReference type="Proteomes" id="UP000319375"/>
    </source>
</evidence>
<dbReference type="Pfam" id="PF20434">
    <property type="entry name" value="BD-FAE"/>
    <property type="match status" value="1"/>
</dbReference>
<comment type="similarity">
    <text evidence="1">Belongs to the 'GDXG' lipolytic enzyme family.</text>
</comment>
<evidence type="ECO:0000259" key="4">
    <source>
        <dbReference type="Pfam" id="PF20434"/>
    </source>
</evidence>
<dbReference type="SUPFAM" id="SSF53474">
    <property type="entry name" value="alpha/beta-Hydrolases"/>
    <property type="match status" value="1"/>
</dbReference>
<accession>A0A5C5S4Z1</accession>